<accession>A0AAD7N003</accession>
<comment type="caution">
    <text evidence="1">The sequence shown here is derived from an EMBL/GenBank/DDBJ whole genome shotgun (WGS) entry which is preliminary data.</text>
</comment>
<name>A0AAD7N003_9AGAR</name>
<dbReference type="Proteomes" id="UP001215280">
    <property type="component" value="Unassembled WGS sequence"/>
</dbReference>
<protein>
    <submittedName>
        <fullName evidence="1">Uncharacterized protein</fullName>
    </submittedName>
</protein>
<dbReference type="AlphaFoldDB" id="A0AAD7N003"/>
<gene>
    <name evidence="1" type="ORF">DFH07DRAFT_965687</name>
</gene>
<keyword evidence="2" id="KW-1185">Reference proteome</keyword>
<evidence type="ECO:0000313" key="1">
    <source>
        <dbReference type="EMBL" id="KAJ7739703.1"/>
    </source>
</evidence>
<organism evidence="1 2">
    <name type="scientific">Mycena maculata</name>
    <dbReference type="NCBI Taxonomy" id="230809"/>
    <lineage>
        <taxon>Eukaryota</taxon>
        <taxon>Fungi</taxon>
        <taxon>Dikarya</taxon>
        <taxon>Basidiomycota</taxon>
        <taxon>Agaricomycotina</taxon>
        <taxon>Agaricomycetes</taxon>
        <taxon>Agaricomycetidae</taxon>
        <taxon>Agaricales</taxon>
        <taxon>Marasmiineae</taxon>
        <taxon>Mycenaceae</taxon>
        <taxon>Mycena</taxon>
    </lineage>
</organism>
<dbReference type="EMBL" id="JARJLG010000131">
    <property type="protein sequence ID" value="KAJ7739703.1"/>
    <property type="molecule type" value="Genomic_DNA"/>
</dbReference>
<evidence type="ECO:0000313" key="2">
    <source>
        <dbReference type="Proteomes" id="UP001215280"/>
    </source>
</evidence>
<reference evidence="1" key="1">
    <citation type="submission" date="2023-03" db="EMBL/GenBank/DDBJ databases">
        <title>Massive genome expansion in bonnet fungi (Mycena s.s.) driven by repeated elements and novel gene families across ecological guilds.</title>
        <authorList>
            <consortium name="Lawrence Berkeley National Laboratory"/>
            <person name="Harder C.B."/>
            <person name="Miyauchi S."/>
            <person name="Viragh M."/>
            <person name="Kuo A."/>
            <person name="Thoen E."/>
            <person name="Andreopoulos B."/>
            <person name="Lu D."/>
            <person name="Skrede I."/>
            <person name="Drula E."/>
            <person name="Henrissat B."/>
            <person name="Morin E."/>
            <person name="Kohler A."/>
            <person name="Barry K."/>
            <person name="LaButti K."/>
            <person name="Morin E."/>
            <person name="Salamov A."/>
            <person name="Lipzen A."/>
            <person name="Mereny Z."/>
            <person name="Hegedus B."/>
            <person name="Baldrian P."/>
            <person name="Stursova M."/>
            <person name="Weitz H."/>
            <person name="Taylor A."/>
            <person name="Grigoriev I.V."/>
            <person name="Nagy L.G."/>
            <person name="Martin F."/>
            <person name="Kauserud H."/>
        </authorList>
    </citation>
    <scope>NUCLEOTIDE SEQUENCE</scope>
    <source>
        <strain evidence="1">CBHHK188m</strain>
    </source>
</reference>
<proteinExistence type="predicted"/>
<sequence>MLSSDAMDAPTLAAAVGTIDRISRAFWSLETLVSVRGVEPDCDLVSGGGRPSSRHTTLRIGSWHSTAEDSETVRLFDDIVTFIMQPGTRSSTHRPVLAASQRPANRCWFGQAIEAGFLRALVSYFAGYDPLSNKNLSFLCALLHYDYRAEKYDLLYRQVVFLRPNPSEPFIVLLDYEVAAERLKSTR</sequence>